<dbReference type="EC" id="4.2.1.24" evidence="3 9"/>
<dbReference type="PANTHER" id="PTHR11458:SF0">
    <property type="entry name" value="DELTA-AMINOLEVULINIC ACID DEHYDRATASE"/>
    <property type="match status" value="1"/>
</dbReference>
<comment type="catalytic activity">
    <reaction evidence="8 9">
        <text>2 5-aminolevulinate = porphobilinogen + 2 H2O + H(+)</text>
        <dbReference type="Rhea" id="RHEA:24064"/>
        <dbReference type="ChEBI" id="CHEBI:15377"/>
        <dbReference type="ChEBI" id="CHEBI:15378"/>
        <dbReference type="ChEBI" id="CHEBI:58126"/>
        <dbReference type="ChEBI" id="CHEBI:356416"/>
        <dbReference type="EC" id="4.2.1.24"/>
    </reaction>
</comment>
<comment type="subunit">
    <text evidence="9">Homooctamer.</text>
</comment>
<dbReference type="InterPro" id="IPR001731">
    <property type="entry name" value="ALAD"/>
</dbReference>
<protein>
    <recommendedName>
        <fullName evidence="4 9">Delta-aminolevulinic acid dehydratase</fullName>
        <ecNumber evidence="3 9">4.2.1.24</ecNumber>
    </recommendedName>
</protein>
<comment type="caution">
    <text evidence="12">The sequence shown here is derived from an EMBL/GenBank/DDBJ whole genome shotgun (WGS) entry which is preliminary data.</text>
</comment>
<sequence>MSAGKKAKTANLKSEAADKQQVERLSSLPAQPQPVGQFPRIRMRRNRADDWSRRMVAERRLGPQDFILPVFVKEGGAKREAIDAMPGVSRHTIPSLIELAEQAAELGIPALALFPVVPRELKSGQAEEAYREDNLCNRAVAALKKAVPEIGLICDVALDPYTDHGHDGVMEDGVILNDETIDVLIRQALGQAAAGVDVVAPSDMMDGRIGRIRDALDAAGFQHVRIMSYAAKYASGFYGPFREAVGSKSALGRGDKRTYQMDPANGDEALRECALDVAEGADMLMVKPGLPYLDIVHRVKQEFKMPVFAYQVSGEYAMMKAAAANGWLDNDRVVLESLMCFKRAGADGVLTYSAIEAAQLLRS</sequence>
<evidence type="ECO:0000256" key="8">
    <source>
        <dbReference type="ARBA" id="ARBA00047651"/>
    </source>
</evidence>
<keyword evidence="5" id="KW-0350">Heme biosynthesis</keyword>
<dbReference type="SUPFAM" id="SSF51569">
    <property type="entry name" value="Aldolase"/>
    <property type="match status" value="1"/>
</dbReference>
<dbReference type="PROSITE" id="PS00169">
    <property type="entry name" value="D_ALA_DEHYDRATASE"/>
    <property type="match status" value="1"/>
</dbReference>
<gene>
    <name evidence="12" type="primary">hemB</name>
    <name evidence="12" type="ORF">SMD27_10375</name>
</gene>
<evidence type="ECO:0000256" key="7">
    <source>
        <dbReference type="ARBA" id="ARBA00023244"/>
    </source>
</evidence>
<keyword evidence="13" id="KW-1185">Reference proteome</keyword>
<evidence type="ECO:0000256" key="9">
    <source>
        <dbReference type="RuleBase" id="RU000515"/>
    </source>
</evidence>
<dbReference type="NCBIfam" id="NF006762">
    <property type="entry name" value="PRK09283.1"/>
    <property type="match status" value="1"/>
</dbReference>
<accession>A0ABU5ECH5</accession>
<evidence type="ECO:0000256" key="5">
    <source>
        <dbReference type="ARBA" id="ARBA00023133"/>
    </source>
</evidence>
<evidence type="ECO:0000313" key="12">
    <source>
        <dbReference type="EMBL" id="MDY0883250.1"/>
    </source>
</evidence>
<dbReference type="RefSeq" id="WP_320508290.1">
    <property type="nucleotide sequence ID" value="NZ_JAXCLW010000002.1"/>
</dbReference>
<dbReference type="Proteomes" id="UP001279642">
    <property type="component" value="Unassembled WGS sequence"/>
</dbReference>
<keyword evidence="6 9" id="KW-0456">Lyase</keyword>
<dbReference type="Gene3D" id="3.20.20.70">
    <property type="entry name" value="Aldolase class I"/>
    <property type="match status" value="1"/>
</dbReference>
<organism evidence="12 13">
    <name type="scientific">Dongia soli</name>
    <dbReference type="NCBI Taxonomy" id="600628"/>
    <lineage>
        <taxon>Bacteria</taxon>
        <taxon>Pseudomonadati</taxon>
        <taxon>Pseudomonadota</taxon>
        <taxon>Alphaproteobacteria</taxon>
        <taxon>Rhodospirillales</taxon>
        <taxon>Dongiaceae</taxon>
        <taxon>Dongia</taxon>
    </lineage>
</organism>
<name>A0ABU5ECH5_9PROT</name>
<evidence type="ECO:0000313" key="13">
    <source>
        <dbReference type="Proteomes" id="UP001279642"/>
    </source>
</evidence>
<dbReference type="PIRSF" id="PIRSF001415">
    <property type="entry name" value="Porphbilin_synth"/>
    <property type="match status" value="1"/>
</dbReference>
<dbReference type="CDD" id="cd04823">
    <property type="entry name" value="ALAD_PBGS_aspartate_rich"/>
    <property type="match status" value="1"/>
</dbReference>
<dbReference type="SMART" id="SM01004">
    <property type="entry name" value="ALAD"/>
    <property type="match status" value="1"/>
</dbReference>
<dbReference type="InterPro" id="IPR030656">
    <property type="entry name" value="ALAD_AS"/>
</dbReference>
<comment type="similarity">
    <text evidence="2 10">Belongs to the ALAD family.</text>
</comment>
<dbReference type="Pfam" id="PF00490">
    <property type="entry name" value="ALAD"/>
    <property type="match status" value="1"/>
</dbReference>
<evidence type="ECO:0000256" key="11">
    <source>
        <dbReference type="SAM" id="MobiDB-lite"/>
    </source>
</evidence>
<evidence type="ECO:0000256" key="3">
    <source>
        <dbReference type="ARBA" id="ARBA00012053"/>
    </source>
</evidence>
<evidence type="ECO:0000256" key="2">
    <source>
        <dbReference type="ARBA" id="ARBA00008055"/>
    </source>
</evidence>
<dbReference type="EMBL" id="JAXCLW010000002">
    <property type="protein sequence ID" value="MDY0883250.1"/>
    <property type="molecule type" value="Genomic_DNA"/>
</dbReference>
<feature type="region of interest" description="Disordered" evidence="11">
    <location>
        <begin position="1"/>
        <end position="35"/>
    </location>
</feature>
<reference evidence="12 13" key="1">
    <citation type="journal article" date="2016" name="Antonie Van Leeuwenhoek">
        <title>Dongia soli sp. nov., isolated from soil from Dokdo, Korea.</title>
        <authorList>
            <person name="Kim D.U."/>
            <person name="Lee H."/>
            <person name="Kim H."/>
            <person name="Kim S.G."/>
            <person name="Ka J.O."/>
        </authorList>
    </citation>
    <scope>NUCLEOTIDE SEQUENCE [LARGE SCALE GENOMIC DNA]</scope>
    <source>
        <strain evidence="12 13">D78</strain>
    </source>
</reference>
<keyword evidence="7 9" id="KW-0627">Porphyrin biosynthesis</keyword>
<comment type="pathway">
    <text evidence="1">Porphyrin-containing compound metabolism; protoporphyrin-IX biosynthesis; coproporphyrinogen-III from 5-aminolevulinate: step 1/4.</text>
</comment>
<dbReference type="PRINTS" id="PR00144">
    <property type="entry name" value="DALDHYDRTASE"/>
</dbReference>
<evidence type="ECO:0000256" key="10">
    <source>
        <dbReference type="RuleBase" id="RU004161"/>
    </source>
</evidence>
<proteinExistence type="inferred from homology"/>
<evidence type="ECO:0000256" key="6">
    <source>
        <dbReference type="ARBA" id="ARBA00023239"/>
    </source>
</evidence>
<evidence type="ECO:0000256" key="4">
    <source>
        <dbReference type="ARBA" id="ARBA00020771"/>
    </source>
</evidence>
<evidence type="ECO:0000256" key="1">
    <source>
        <dbReference type="ARBA" id="ARBA00004694"/>
    </source>
</evidence>
<dbReference type="InterPro" id="IPR013785">
    <property type="entry name" value="Aldolase_TIM"/>
</dbReference>
<dbReference type="PANTHER" id="PTHR11458">
    <property type="entry name" value="DELTA-AMINOLEVULINIC ACID DEHYDRATASE"/>
    <property type="match status" value="1"/>
</dbReference>
<dbReference type="GO" id="GO:0004655">
    <property type="term" value="F:porphobilinogen synthase activity"/>
    <property type="evidence" value="ECO:0007669"/>
    <property type="project" value="UniProtKB-EC"/>
</dbReference>